<comment type="caution">
    <text evidence="1">The sequence shown here is derived from an EMBL/GenBank/DDBJ whole genome shotgun (WGS) entry which is preliminary data.</text>
</comment>
<proteinExistence type="predicted"/>
<dbReference type="AlphaFoldDB" id="A0AAD7FI43"/>
<evidence type="ECO:0000313" key="2">
    <source>
        <dbReference type="Proteomes" id="UP001221142"/>
    </source>
</evidence>
<organism evidence="1 2">
    <name type="scientific">Roridomyces roridus</name>
    <dbReference type="NCBI Taxonomy" id="1738132"/>
    <lineage>
        <taxon>Eukaryota</taxon>
        <taxon>Fungi</taxon>
        <taxon>Dikarya</taxon>
        <taxon>Basidiomycota</taxon>
        <taxon>Agaricomycotina</taxon>
        <taxon>Agaricomycetes</taxon>
        <taxon>Agaricomycetidae</taxon>
        <taxon>Agaricales</taxon>
        <taxon>Marasmiineae</taxon>
        <taxon>Mycenaceae</taxon>
        <taxon>Roridomyces</taxon>
    </lineage>
</organism>
<evidence type="ECO:0000313" key="1">
    <source>
        <dbReference type="EMBL" id="KAJ7621299.1"/>
    </source>
</evidence>
<accession>A0AAD7FI43</accession>
<reference evidence="1" key="1">
    <citation type="submission" date="2023-03" db="EMBL/GenBank/DDBJ databases">
        <title>Massive genome expansion in bonnet fungi (Mycena s.s.) driven by repeated elements and novel gene families across ecological guilds.</title>
        <authorList>
            <consortium name="Lawrence Berkeley National Laboratory"/>
            <person name="Harder C.B."/>
            <person name="Miyauchi S."/>
            <person name="Viragh M."/>
            <person name="Kuo A."/>
            <person name="Thoen E."/>
            <person name="Andreopoulos B."/>
            <person name="Lu D."/>
            <person name="Skrede I."/>
            <person name="Drula E."/>
            <person name="Henrissat B."/>
            <person name="Morin E."/>
            <person name="Kohler A."/>
            <person name="Barry K."/>
            <person name="LaButti K."/>
            <person name="Morin E."/>
            <person name="Salamov A."/>
            <person name="Lipzen A."/>
            <person name="Mereny Z."/>
            <person name="Hegedus B."/>
            <person name="Baldrian P."/>
            <person name="Stursova M."/>
            <person name="Weitz H."/>
            <person name="Taylor A."/>
            <person name="Grigoriev I.V."/>
            <person name="Nagy L.G."/>
            <person name="Martin F."/>
            <person name="Kauserud H."/>
        </authorList>
    </citation>
    <scope>NUCLEOTIDE SEQUENCE</scope>
    <source>
        <strain evidence="1">9284</strain>
    </source>
</reference>
<sequence>MSGYTRLADTNDICVWVTTTAETTIAVHSSSADDVERNIQRMSRLEELMLSLELLAASSASDYPEPRQTVSPATRLESRLPACLSMQWDARFRL</sequence>
<keyword evidence="2" id="KW-1185">Reference proteome</keyword>
<dbReference type="EMBL" id="JARKIF010000016">
    <property type="protein sequence ID" value="KAJ7621299.1"/>
    <property type="molecule type" value="Genomic_DNA"/>
</dbReference>
<gene>
    <name evidence="1" type="ORF">FB45DRAFT_1032555</name>
</gene>
<name>A0AAD7FI43_9AGAR</name>
<dbReference type="Proteomes" id="UP001221142">
    <property type="component" value="Unassembled WGS sequence"/>
</dbReference>
<protein>
    <submittedName>
        <fullName evidence="1">Uncharacterized protein</fullName>
    </submittedName>
</protein>